<organism evidence="7 8">
    <name type="scientific">Congregibacter litoralis KT71</name>
    <dbReference type="NCBI Taxonomy" id="314285"/>
    <lineage>
        <taxon>Bacteria</taxon>
        <taxon>Pseudomonadati</taxon>
        <taxon>Pseudomonadota</taxon>
        <taxon>Gammaproteobacteria</taxon>
        <taxon>Cellvibrionales</taxon>
        <taxon>Halieaceae</taxon>
        <taxon>Congregibacter</taxon>
    </lineage>
</organism>
<accession>A4A7E1</accession>
<dbReference type="PANTHER" id="PTHR34383:SF1">
    <property type="entry name" value="ADP-POLYPHOSPHATE PHOSPHOTRANSFERASE"/>
    <property type="match status" value="1"/>
</dbReference>
<protein>
    <recommendedName>
        <fullName evidence="4">ADP/GDP-polyphosphate phosphotransferase</fullName>
        <ecNumber evidence="4">2.7.4.-</ecNumber>
    </recommendedName>
    <alternativeName>
        <fullName evidence="4">Polyphosphate kinase PPK2</fullName>
    </alternativeName>
</protein>
<dbReference type="GO" id="GO:0006793">
    <property type="term" value="P:phosphorus metabolic process"/>
    <property type="evidence" value="ECO:0007669"/>
    <property type="project" value="InterPro"/>
</dbReference>
<comment type="similarity">
    <text evidence="1 4">Belongs to the polyphosphate kinase 2 (PPK2) family. Class I subfamily.</text>
</comment>
<comment type="subunit">
    <text evidence="4">Homotetramer.</text>
</comment>
<dbReference type="PANTHER" id="PTHR34383">
    <property type="entry name" value="POLYPHOSPHATE:AMP PHOSPHOTRANSFERASE-RELATED"/>
    <property type="match status" value="1"/>
</dbReference>
<dbReference type="EC" id="2.7.4.-" evidence="4"/>
<feature type="region of interest" description="Disordered" evidence="5">
    <location>
        <begin position="224"/>
        <end position="244"/>
    </location>
</feature>
<evidence type="ECO:0000259" key="6">
    <source>
        <dbReference type="Pfam" id="PF03976"/>
    </source>
</evidence>
<dbReference type="EMBL" id="AAOA02000002">
    <property type="protein sequence ID" value="EAQ98210.1"/>
    <property type="molecule type" value="Genomic_DNA"/>
</dbReference>
<dbReference type="InterPro" id="IPR016898">
    <property type="entry name" value="Polyphosphate_phosphotransfera"/>
</dbReference>
<gene>
    <name evidence="7" type="ORF">KT71_03147</name>
</gene>
<dbReference type="STRING" id="314285.KT71_03147"/>
<reference evidence="7 8" key="1">
    <citation type="journal article" date="2007" name="Proc. Natl. Acad. Sci. U.S.A.">
        <title>Characterization of a marine gammaproteobacterium capable of aerobic anoxygenic photosynthesis.</title>
        <authorList>
            <person name="Fuchs B.M."/>
            <person name="Spring S."/>
            <person name="Teeling H."/>
            <person name="Quast C."/>
            <person name="Wulf J."/>
            <person name="Schattenhofer M."/>
            <person name="Yan S."/>
            <person name="Ferriera S."/>
            <person name="Johnson J."/>
            <person name="Glockner F.O."/>
            <person name="Amann R."/>
        </authorList>
    </citation>
    <scope>NUCLEOTIDE SEQUENCE [LARGE SCALE GENOMIC DNA]</scope>
    <source>
        <strain evidence="7">KT71</strain>
    </source>
</reference>
<comment type="caution">
    <text evidence="7">The sequence shown here is derived from an EMBL/GenBank/DDBJ whole genome shotgun (WGS) entry which is preliminary data.</text>
</comment>
<dbReference type="InterPro" id="IPR027417">
    <property type="entry name" value="P-loop_NTPase"/>
</dbReference>
<name>A4A7E1_9GAMM</name>
<evidence type="ECO:0000256" key="3">
    <source>
        <dbReference type="ARBA" id="ARBA00022777"/>
    </source>
</evidence>
<dbReference type="Gene3D" id="3.40.50.300">
    <property type="entry name" value="P-loop containing nucleotide triphosphate hydrolases"/>
    <property type="match status" value="1"/>
</dbReference>
<dbReference type="InterPro" id="IPR022488">
    <property type="entry name" value="PPK2-related"/>
</dbReference>
<dbReference type="AlphaFoldDB" id="A4A7E1"/>
<dbReference type="PIRSF" id="PIRSF028756">
    <property type="entry name" value="PPK2_prd"/>
    <property type="match status" value="1"/>
</dbReference>
<sequence>MKRKQYEHELRQLQAELVALQEWVKDTAQRVIVVFEGRDAAGKGGCIRALTERVSPRVFRVVALPKPSDREKSQIYLQRYISHFPAAGEIVVFDRSWYNRAGVERVMGFCTEQESQRFLQECPNFERSMIVDSGVLFFKYWLEVSEEKQEQRFQDRIDDPVKQWKLSPMDLPSRERWYEYSRARDDMLRATDTDFAPWNILNSDDKRRARLNMIRHFLSQVPYEKEDRPPIDLPPRDMSDAYDDSASIAERRWVKDHYG</sequence>
<reference evidence="7 8" key="2">
    <citation type="journal article" date="2009" name="PLoS ONE">
        <title>The photosynthetic apparatus and its regulation in the aerobic gammaproteobacterium Congregibacter litoralis gen. nov., sp. nov.</title>
        <authorList>
            <person name="Spring S."/>
            <person name="Lunsdorf H."/>
            <person name="Fuchs B.M."/>
            <person name="Tindall B.J."/>
        </authorList>
    </citation>
    <scope>NUCLEOTIDE SEQUENCE [LARGE SCALE GENOMIC DNA]</scope>
    <source>
        <strain evidence="7">KT71</strain>
    </source>
</reference>
<dbReference type="SUPFAM" id="SSF52540">
    <property type="entry name" value="P-loop containing nucleoside triphosphate hydrolases"/>
    <property type="match status" value="1"/>
</dbReference>
<dbReference type="InterPro" id="IPR022486">
    <property type="entry name" value="PPK2_PA0141"/>
</dbReference>
<dbReference type="eggNOG" id="COG2326">
    <property type="taxonomic scope" value="Bacteria"/>
</dbReference>
<dbReference type="OrthoDB" id="9775224at2"/>
<dbReference type="RefSeq" id="WP_008293035.1">
    <property type="nucleotide sequence ID" value="NZ_CM002299.1"/>
</dbReference>
<comment type="function">
    <text evidence="4">Uses inorganic polyphosphate (polyP) as a donor to convert GDP to GTP or ADP to ATP.</text>
</comment>
<evidence type="ECO:0000256" key="4">
    <source>
        <dbReference type="RuleBase" id="RU369062"/>
    </source>
</evidence>
<evidence type="ECO:0000313" key="8">
    <source>
        <dbReference type="Proteomes" id="UP000019205"/>
    </source>
</evidence>
<evidence type="ECO:0000256" key="2">
    <source>
        <dbReference type="ARBA" id="ARBA00022679"/>
    </source>
</evidence>
<dbReference type="Proteomes" id="UP000019205">
    <property type="component" value="Chromosome"/>
</dbReference>
<evidence type="ECO:0000256" key="1">
    <source>
        <dbReference type="ARBA" id="ARBA00009924"/>
    </source>
</evidence>
<proteinExistence type="inferred from homology"/>
<evidence type="ECO:0000256" key="5">
    <source>
        <dbReference type="SAM" id="MobiDB-lite"/>
    </source>
</evidence>
<dbReference type="GO" id="GO:0008976">
    <property type="term" value="F:polyphosphate kinase activity"/>
    <property type="evidence" value="ECO:0007669"/>
    <property type="project" value="UniProtKB-UniRule"/>
</dbReference>
<dbReference type="NCBIfam" id="TIGR03707">
    <property type="entry name" value="PPK2_P_aer"/>
    <property type="match status" value="1"/>
</dbReference>
<dbReference type="Pfam" id="PF03976">
    <property type="entry name" value="PPK2"/>
    <property type="match status" value="1"/>
</dbReference>
<evidence type="ECO:0000313" key="7">
    <source>
        <dbReference type="EMBL" id="EAQ98210.1"/>
    </source>
</evidence>
<keyword evidence="2 4" id="KW-0808">Transferase</keyword>
<keyword evidence="3 4" id="KW-0418">Kinase</keyword>
<dbReference type="HOGENOM" id="CLU_048699_3_0_6"/>
<feature type="compositionally biased region" description="Basic and acidic residues" evidence="5">
    <location>
        <begin position="224"/>
        <end position="239"/>
    </location>
</feature>
<keyword evidence="8" id="KW-1185">Reference proteome</keyword>
<feature type="domain" description="Polyphosphate kinase-2-related" evidence="6">
    <location>
        <begin position="2"/>
        <end position="228"/>
    </location>
</feature>